<dbReference type="Proteomes" id="UP001369815">
    <property type="component" value="Unassembled WGS sequence"/>
</dbReference>
<protein>
    <submittedName>
        <fullName evidence="2">Uncharacterized protein</fullName>
    </submittedName>
</protein>
<accession>A0AAX6MLI9</accession>
<proteinExistence type="predicted"/>
<evidence type="ECO:0000313" key="2">
    <source>
        <dbReference type="EMBL" id="KAK6953508.1"/>
    </source>
</evidence>
<name>A0AAX6MLI9_9PEZI</name>
<keyword evidence="3" id="KW-1185">Reference proteome</keyword>
<organism evidence="2 3">
    <name type="scientific">Daldinia eschscholtzii</name>
    <dbReference type="NCBI Taxonomy" id="292717"/>
    <lineage>
        <taxon>Eukaryota</taxon>
        <taxon>Fungi</taxon>
        <taxon>Dikarya</taxon>
        <taxon>Ascomycota</taxon>
        <taxon>Pezizomycotina</taxon>
        <taxon>Sordariomycetes</taxon>
        <taxon>Xylariomycetidae</taxon>
        <taxon>Xylariales</taxon>
        <taxon>Hypoxylaceae</taxon>
        <taxon>Daldinia</taxon>
    </lineage>
</organism>
<sequence length="369" mass="41014">MPSVCPVGARGRSPPDGAASQNSHALDRSHTGVSSSPWFQSVWNTPARLLGRQTDNVNSPASNHSVNGSNHLISLSPWLQNRPAGPSQSPYFNPIFPSPSIRAIPAPPQTLTPPSSSGGDQGYIPMGRWSTWRARNSLPPGVWDYQLAATGISQNYGGNIFLSSNQSADIPEEESTSIWMTNLPPNCTHQMLLSSIRNCGKVFATVINPPDESTGRYRQRNPHTTSASKLVFFDRSGVDNLLAKSQAGMFSVDGYVPRIRMNRIRSAAREPGPHCRVLHIEGPSRIVNERFLHAFFQSKFNYELEAVLTLSSNTWYTRQEWRFGSFRCQAESARQSIAREKSRTNLPEAEMRDWKEVQVYFGVDPCARP</sequence>
<dbReference type="SUPFAM" id="SSF54928">
    <property type="entry name" value="RNA-binding domain, RBD"/>
    <property type="match status" value="1"/>
</dbReference>
<gene>
    <name evidence="2" type="ORF">Daesc_005813</name>
</gene>
<dbReference type="AlphaFoldDB" id="A0AAX6MLI9"/>
<dbReference type="EMBL" id="JBANMG010000005">
    <property type="protein sequence ID" value="KAK6953508.1"/>
    <property type="molecule type" value="Genomic_DNA"/>
</dbReference>
<dbReference type="GO" id="GO:0003676">
    <property type="term" value="F:nucleic acid binding"/>
    <property type="evidence" value="ECO:0007669"/>
    <property type="project" value="InterPro"/>
</dbReference>
<comment type="caution">
    <text evidence="2">The sequence shown here is derived from an EMBL/GenBank/DDBJ whole genome shotgun (WGS) entry which is preliminary data.</text>
</comment>
<evidence type="ECO:0000313" key="3">
    <source>
        <dbReference type="Proteomes" id="UP001369815"/>
    </source>
</evidence>
<evidence type="ECO:0000256" key="1">
    <source>
        <dbReference type="SAM" id="MobiDB-lite"/>
    </source>
</evidence>
<feature type="region of interest" description="Disordered" evidence="1">
    <location>
        <begin position="1"/>
        <end position="37"/>
    </location>
</feature>
<dbReference type="InterPro" id="IPR035979">
    <property type="entry name" value="RBD_domain_sf"/>
</dbReference>
<reference evidence="2 3" key="1">
    <citation type="journal article" date="2024" name="Front Chem Biol">
        <title>Unveiling the potential of Daldinia eschscholtzii MFLUCC 19-0629 through bioactivity and bioinformatics studies for enhanced sustainable agriculture production.</title>
        <authorList>
            <person name="Brooks S."/>
            <person name="Weaver J.A."/>
            <person name="Klomchit A."/>
            <person name="Alharthi S.A."/>
            <person name="Onlamun T."/>
            <person name="Nurani R."/>
            <person name="Vong T.K."/>
            <person name="Alberti F."/>
            <person name="Greco C."/>
        </authorList>
    </citation>
    <scope>NUCLEOTIDE SEQUENCE [LARGE SCALE GENOMIC DNA]</scope>
    <source>
        <strain evidence="2">MFLUCC 19-0629</strain>
    </source>
</reference>